<feature type="domain" description="Transposase DDE" evidence="1">
    <location>
        <begin position="106"/>
        <end position="232"/>
    </location>
</feature>
<dbReference type="RefSeq" id="WP_183820168.1">
    <property type="nucleotide sequence ID" value="NZ_JACHEJ010000028.1"/>
</dbReference>
<dbReference type="Pfam" id="PF13751">
    <property type="entry name" value="DDE_Tnp_1_6"/>
    <property type="match status" value="1"/>
</dbReference>
<feature type="non-terminal residue" evidence="2">
    <location>
        <position position="1"/>
    </location>
</feature>
<proteinExistence type="predicted"/>
<name>A0A7X0DF17_9HYPH</name>
<comment type="caution">
    <text evidence="2">The sequence shown here is derived from an EMBL/GenBank/DDBJ whole genome shotgun (WGS) entry which is preliminary data.</text>
</comment>
<protein>
    <recommendedName>
        <fullName evidence="1">Transposase DDE domain-containing protein</fullName>
    </recommendedName>
</protein>
<organism evidence="2 3">
    <name type="scientific">Pseudorhizobium flavum</name>
    <dbReference type="NCBI Taxonomy" id="1335061"/>
    <lineage>
        <taxon>Bacteria</taxon>
        <taxon>Pseudomonadati</taxon>
        <taxon>Pseudomonadota</taxon>
        <taxon>Alphaproteobacteria</taxon>
        <taxon>Hyphomicrobiales</taxon>
        <taxon>Rhizobiaceae</taxon>
        <taxon>Rhizobium/Agrobacterium group</taxon>
        <taxon>Pseudorhizobium</taxon>
    </lineage>
</organism>
<evidence type="ECO:0000259" key="1">
    <source>
        <dbReference type="Pfam" id="PF13751"/>
    </source>
</evidence>
<evidence type="ECO:0000313" key="2">
    <source>
        <dbReference type="EMBL" id="MBB6182375.1"/>
    </source>
</evidence>
<accession>A0A7X0DF17</accession>
<gene>
    <name evidence="2" type="ORF">HNQ75_004364</name>
</gene>
<dbReference type="PANTHER" id="PTHR33408:SF2">
    <property type="entry name" value="TRANSPOSASE DDE DOMAIN-CONTAINING PROTEIN"/>
    <property type="match status" value="1"/>
</dbReference>
<sequence length="243" mass="27901">AFFAYATNYLIDTDHGVIVDVEATRAIRQAEVEASRTMLDRTESRFGLRPDYLAADSAYGSADNLAWLVNEKEIAPHIPVFDKSKRTDGTFSRSDFTWQAEKEQYLCPAGKELKQFHRTYDPPRSGITAEGTRLYRASKKDCDQCELKPRCCPNMPMRKIPRDLNEDARDVARAIAKTQEYEQSRHRRKKVEMLFAHLKRILRMARLRLRGPCGARDEFLLAATAQNLRRLAKLRPSHSVIAV</sequence>
<evidence type="ECO:0000313" key="3">
    <source>
        <dbReference type="Proteomes" id="UP000535501"/>
    </source>
</evidence>
<dbReference type="Proteomes" id="UP000535501">
    <property type="component" value="Unassembled WGS sequence"/>
</dbReference>
<keyword evidence="3" id="KW-1185">Reference proteome</keyword>
<dbReference type="PANTHER" id="PTHR33408">
    <property type="entry name" value="TRANSPOSASE"/>
    <property type="match status" value="1"/>
</dbReference>
<dbReference type="EMBL" id="JACHEJ010000028">
    <property type="protein sequence ID" value="MBB6182375.1"/>
    <property type="molecule type" value="Genomic_DNA"/>
</dbReference>
<dbReference type="InterPro" id="IPR025668">
    <property type="entry name" value="Tnp_DDE_dom"/>
</dbReference>
<dbReference type="AlphaFoldDB" id="A0A7X0DF17"/>
<reference evidence="2 3" key="1">
    <citation type="submission" date="2020-08" db="EMBL/GenBank/DDBJ databases">
        <title>Genomic Encyclopedia of Type Strains, Phase IV (KMG-IV): sequencing the most valuable type-strain genomes for metagenomic binning, comparative biology and taxonomic classification.</title>
        <authorList>
            <person name="Goeker M."/>
        </authorList>
    </citation>
    <scope>NUCLEOTIDE SEQUENCE [LARGE SCALE GENOMIC DNA]</scope>
    <source>
        <strain evidence="2 3">DSM 102134</strain>
    </source>
</reference>